<feature type="signal peptide" evidence="8">
    <location>
        <begin position="1"/>
        <end position="23"/>
    </location>
</feature>
<dbReference type="Proteomes" id="UP000636709">
    <property type="component" value="Unassembled WGS sequence"/>
</dbReference>
<comment type="caution">
    <text evidence="10">The sequence shown here is derived from an EMBL/GenBank/DDBJ whole genome shotgun (WGS) entry which is preliminary data.</text>
</comment>
<dbReference type="Pfam" id="PF13855">
    <property type="entry name" value="LRR_8"/>
    <property type="match status" value="1"/>
</dbReference>
<keyword evidence="6" id="KW-1133">Transmembrane helix</keyword>
<dbReference type="InterPro" id="IPR001611">
    <property type="entry name" value="Leu-rich_rpt"/>
</dbReference>
<evidence type="ECO:0000256" key="1">
    <source>
        <dbReference type="ARBA" id="ARBA00004167"/>
    </source>
</evidence>
<dbReference type="Gene3D" id="3.80.10.10">
    <property type="entry name" value="Ribonuclease Inhibitor"/>
    <property type="match status" value="1"/>
</dbReference>
<name>A0A835KSF3_9POAL</name>
<keyword evidence="4 8" id="KW-0732">Signal</keyword>
<evidence type="ECO:0000256" key="8">
    <source>
        <dbReference type="SAM" id="SignalP"/>
    </source>
</evidence>
<evidence type="ECO:0000259" key="9">
    <source>
        <dbReference type="Pfam" id="PF08263"/>
    </source>
</evidence>
<dbReference type="OrthoDB" id="696249at2759"/>
<comment type="subcellular location">
    <subcellularLocation>
        <location evidence="1">Membrane</location>
        <topology evidence="1">Single-pass membrane protein</topology>
    </subcellularLocation>
</comment>
<keyword evidence="11" id="KW-1185">Reference proteome</keyword>
<dbReference type="EMBL" id="JACEFO010000515">
    <property type="protein sequence ID" value="KAF8768530.1"/>
    <property type="molecule type" value="Genomic_DNA"/>
</dbReference>
<dbReference type="Pfam" id="PF08263">
    <property type="entry name" value="LRRNT_2"/>
    <property type="match status" value="1"/>
</dbReference>
<reference evidence="10" key="1">
    <citation type="submission" date="2020-07" db="EMBL/GenBank/DDBJ databases">
        <title>Genome sequence and genetic diversity analysis of an under-domesticated orphan crop, white fonio (Digitaria exilis).</title>
        <authorList>
            <person name="Bennetzen J.L."/>
            <person name="Chen S."/>
            <person name="Ma X."/>
            <person name="Wang X."/>
            <person name="Yssel A.E.J."/>
            <person name="Chaluvadi S.R."/>
            <person name="Johnson M."/>
            <person name="Gangashetty P."/>
            <person name="Hamidou F."/>
            <person name="Sanogo M.D."/>
            <person name="Zwaenepoel A."/>
            <person name="Wallace J."/>
            <person name="Van De Peer Y."/>
            <person name="Van Deynze A."/>
        </authorList>
    </citation>
    <scope>NUCLEOTIDE SEQUENCE</scope>
    <source>
        <tissue evidence="10">Leaves</tissue>
    </source>
</reference>
<sequence>MELVITIPLVLLHACILSPRTAAAPALRHHQYPKETAAAEALLQWKSTLLRAPPSLLSSWRPGTTPCTSNWTGISCTTTTTRHGGAAAVTGISLPHAGIDGHLGELNFSALPSLHHLDLSYNSLHGEIPAAIFVSLPALYYLDLSANWLHGDIPPEIAAVAVA</sequence>
<protein>
    <recommendedName>
        <fullName evidence="9">Leucine-rich repeat-containing N-terminal plant-type domain-containing protein</fullName>
    </recommendedName>
</protein>
<proteinExistence type="predicted"/>
<evidence type="ECO:0000256" key="3">
    <source>
        <dbReference type="ARBA" id="ARBA00022692"/>
    </source>
</evidence>
<accession>A0A835KSF3</accession>
<keyword evidence="7" id="KW-0472">Membrane</keyword>
<feature type="chain" id="PRO_5033012244" description="Leucine-rich repeat-containing N-terminal plant-type domain-containing protein" evidence="8">
    <location>
        <begin position="24"/>
        <end position="163"/>
    </location>
</feature>
<dbReference type="SUPFAM" id="SSF52058">
    <property type="entry name" value="L domain-like"/>
    <property type="match status" value="1"/>
</dbReference>
<gene>
    <name evidence="10" type="ORF">HU200_007540</name>
</gene>
<dbReference type="PANTHER" id="PTHR48007">
    <property type="entry name" value="LEUCINE-RICH REPEAT RECEPTOR-LIKE PROTEIN KINASE PXC1"/>
    <property type="match status" value="1"/>
</dbReference>
<evidence type="ECO:0000256" key="7">
    <source>
        <dbReference type="ARBA" id="ARBA00023136"/>
    </source>
</evidence>
<organism evidence="10 11">
    <name type="scientific">Digitaria exilis</name>
    <dbReference type="NCBI Taxonomy" id="1010633"/>
    <lineage>
        <taxon>Eukaryota</taxon>
        <taxon>Viridiplantae</taxon>
        <taxon>Streptophyta</taxon>
        <taxon>Embryophyta</taxon>
        <taxon>Tracheophyta</taxon>
        <taxon>Spermatophyta</taxon>
        <taxon>Magnoliopsida</taxon>
        <taxon>Liliopsida</taxon>
        <taxon>Poales</taxon>
        <taxon>Poaceae</taxon>
        <taxon>PACMAD clade</taxon>
        <taxon>Panicoideae</taxon>
        <taxon>Panicodae</taxon>
        <taxon>Paniceae</taxon>
        <taxon>Anthephorinae</taxon>
        <taxon>Digitaria</taxon>
    </lineage>
</organism>
<evidence type="ECO:0000256" key="6">
    <source>
        <dbReference type="ARBA" id="ARBA00022989"/>
    </source>
</evidence>
<dbReference type="PANTHER" id="PTHR48007:SF76">
    <property type="entry name" value="OS03G0145102 PROTEIN"/>
    <property type="match status" value="1"/>
</dbReference>
<evidence type="ECO:0000313" key="11">
    <source>
        <dbReference type="Proteomes" id="UP000636709"/>
    </source>
</evidence>
<dbReference type="AlphaFoldDB" id="A0A835KSF3"/>
<dbReference type="FunFam" id="3.80.10.10:FF:000129">
    <property type="entry name" value="Leucine-rich repeat receptor-like kinase"/>
    <property type="match status" value="1"/>
</dbReference>
<dbReference type="GO" id="GO:0016020">
    <property type="term" value="C:membrane"/>
    <property type="evidence" value="ECO:0007669"/>
    <property type="project" value="UniProtKB-SubCell"/>
</dbReference>
<dbReference type="InterPro" id="IPR013210">
    <property type="entry name" value="LRR_N_plant-typ"/>
</dbReference>
<evidence type="ECO:0000256" key="5">
    <source>
        <dbReference type="ARBA" id="ARBA00022737"/>
    </source>
</evidence>
<evidence type="ECO:0000256" key="4">
    <source>
        <dbReference type="ARBA" id="ARBA00022729"/>
    </source>
</evidence>
<feature type="domain" description="Leucine-rich repeat-containing N-terminal plant-type" evidence="9">
    <location>
        <begin position="40"/>
        <end position="77"/>
    </location>
</feature>
<dbReference type="InterPro" id="IPR032675">
    <property type="entry name" value="LRR_dom_sf"/>
</dbReference>
<keyword evidence="5" id="KW-0677">Repeat</keyword>
<evidence type="ECO:0000256" key="2">
    <source>
        <dbReference type="ARBA" id="ARBA00022614"/>
    </source>
</evidence>
<evidence type="ECO:0000313" key="10">
    <source>
        <dbReference type="EMBL" id="KAF8768530.1"/>
    </source>
</evidence>
<dbReference type="InterPro" id="IPR046959">
    <property type="entry name" value="PRK1-6/SRF4-like"/>
</dbReference>
<keyword evidence="3" id="KW-0812">Transmembrane</keyword>
<keyword evidence="2" id="KW-0433">Leucine-rich repeat</keyword>